<accession>A0AA88IH60</accession>
<keyword evidence="3" id="KW-0808">Transferase</keyword>
<dbReference type="InterPro" id="IPR004868">
    <property type="entry name" value="DNA-dir_DNA_pol_B_mt/vir"/>
</dbReference>
<dbReference type="PANTHER" id="PTHR33568">
    <property type="entry name" value="DNA POLYMERASE"/>
    <property type="match status" value="1"/>
</dbReference>
<keyword evidence="5" id="KW-0235">DNA replication</keyword>
<dbReference type="SUPFAM" id="SSF56672">
    <property type="entry name" value="DNA/RNA polymerases"/>
    <property type="match status" value="1"/>
</dbReference>
<dbReference type="EMBL" id="JAUPFM010000027">
    <property type="protein sequence ID" value="KAK2814682.1"/>
    <property type="molecule type" value="Genomic_DNA"/>
</dbReference>
<dbReference type="PANTHER" id="PTHR33568:SF3">
    <property type="entry name" value="DNA-DIRECTED DNA POLYMERASE"/>
    <property type="match status" value="1"/>
</dbReference>
<evidence type="ECO:0000256" key="7">
    <source>
        <dbReference type="ARBA" id="ARBA00023125"/>
    </source>
</evidence>
<evidence type="ECO:0000256" key="2">
    <source>
        <dbReference type="ARBA" id="ARBA00012417"/>
    </source>
</evidence>
<dbReference type="Gene3D" id="3.90.1600.10">
    <property type="entry name" value="Palm domain of DNA polymerase"/>
    <property type="match status" value="1"/>
</dbReference>
<protein>
    <recommendedName>
        <fullName evidence="2">DNA-directed DNA polymerase</fullName>
        <ecNumber evidence="2">2.7.7.7</ecNumber>
    </recommendedName>
</protein>
<evidence type="ECO:0000256" key="1">
    <source>
        <dbReference type="ARBA" id="ARBA00005755"/>
    </source>
</evidence>
<name>A0AA88IH60_CHASR</name>
<evidence type="ECO:0000313" key="11">
    <source>
        <dbReference type="Proteomes" id="UP001187415"/>
    </source>
</evidence>
<dbReference type="GO" id="GO:0003887">
    <property type="term" value="F:DNA-directed DNA polymerase activity"/>
    <property type="evidence" value="ECO:0007669"/>
    <property type="project" value="UniProtKB-KW"/>
</dbReference>
<evidence type="ECO:0000259" key="9">
    <source>
        <dbReference type="Pfam" id="PF03175"/>
    </source>
</evidence>
<comment type="similarity">
    <text evidence="1">Belongs to the DNA polymerase type-B family.</text>
</comment>
<dbReference type="SUPFAM" id="SSF53098">
    <property type="entry name" value="Ribonuclease H-like"/>
    <property type="match status" value="1"/>
</dbReference>
<dbReference type="GO" id="GO:0000166">
    <property type="term" value="F:nucleotide binding"/>
    <property type="evidence" value="ECO:0007669"/>
    <property type="project" value="InterPro"/>
</dbReference>
<dbReference type="InterPro" id="IPR012337">
    <property type="entry name" value="RNaseH-like_sf"/>
</dbReference>
<comment type="catalytic activity">
    <reaction evidence="8">
        <text>DNA(n) + a 2'-deoxyribonucleoside 5'-triphosphate = DNA(n+1) + diphosphate</text>
        <dbReference type="Rhea" id="RHEA:22508"/>
        <dbReference type="Rhea" id="RHEA-COMP:17339"/>
        <dbReference type="Rhea" id="RHEA-COMP:17340"/>
        <dbReference type="ChEBI" id="CHEBI:33019"/>
        <dbReference type="ChEBI" id="CHEBI:61560"/>
        <dbReference type="ChEBI" id="CHEBI:173112"/>
        <dbReference type="EC" id="2.7.7.7"/>
    </reaction>
</comment>
<dbReference type="GO" id="GO:0003677">
    <property type="term" value="F:DNA binding"/>
    <property type="evidence" value="ECO:0007669"/>
    <property type="project" value="UniProtKB-KW"/>
</dbReference>
<gene>
    <name evidence="10" type="ORF">Q5P01_000759</name>
</gene>
<evidence type="ECO:0000256" key="5">
    <source>
        <dbReference type="ARBA" id="ARBA00022705"/>
    </source>
</evidence>
<dbReference type="GO" id="GO:0006260">
    <property type="term" value="P:DNA replication"/>
    <property type="evidence" value="ECO:0007669"/>
    <property type="project" value="UniProtKB-KW"/>
</dbReference>
<feature type="domain" description="DNA-directed DNA polymerase family B mitochondria/virus" evidence="9">
    <location>
        <begin position="335"/>
        <end position="516"/>
    </location>
</feature>
<keyword evidence="4" id="KW-0548">Nucleotidyltransferase</keyword>
<reference evidence="10" key="1">
    <citation type="submission" date="2023-07" db="EMBL/GenBank/DDBJ databases">
        <title>Chromosome-level Genome Assembly of Striped Snakehead (Channa striata).</title>
        <authorList>
            <person name="Liu H."/>
        </authorList>
    </citation>
    <scope>NUCLEOTIDE SEQUENCE</scope>
    <source>
        <strain evidence="10">Gz</strain>
        <tissue evidence="10">Muscle</tissue>
    </source>
</reference>
<comment type="caution">
    <text evidence="10">The sequence shown here is derived from an EMBL/GenBank/DDBJ whole genome shotgun (WGS) entry which is preliminary data.</text>
</comment>
<evidence type="ECO:0000256" key="3">
    <source>
        <dbReference type="ARBA" id="ARBA00022679"/>
    </source>
</evidence>
<dbReference type="Proteomes" id="UP001187415">
    <property type="component" value="Unassembled WGS sequence"/>
</dbReference>
<evidence type="ECO:0000256" key="8">
    <source>
        <dbReference type="ARBA" id="ARBA00049244"/>
    </source>
</evidence>
<sequence>MIRSEASVIVPVSAGMDLTQFQDLLDRTIQSNFSVLTDPSLELVVQVVQNPRGGTKRLLHKMLDREILKKKRKTLYIIENQDNQLCFAINLAHLIYPNITDSEAEIRGRGFQSAVGLSDRTLVCFTDIEKFERKLNIFQTSTPRKNEPLFMFLHENHYYGIKNPKAFIGSQYFCMYCYKGYTDKLCEGHCNVCFTTDCRQGGPSSVQSVVCGECNRRCASELCLTRHRELDQLPLPQIHKKCPKCSRLYYIPQTKAGKPHKCQESKCHICGDVMNKDDNLYFVSEKKLIFYDFETYPDKKGVHMAFYVSVETGNGEKWDWWGVDCCVKFLLHFRTRRYQNAVLLAHNSRGFDGHVIVKTMISLGIMPEMPDFGLRFIDSAAFLPFPLATLPKAMGFEDAVKGYFPHKFSSENTLDYVGPYPEAQCYGADQMSVKNRELFMLWYICHGKFDFKKEAILYCKNDTAILRKACLLFREMLIKETGFDPFKRVTIASACMYAFRTNFLLEKTLAIPCPYDYRFHRKRFSDCSIQWLEYVMSTQNVFIQHALNTGEKSFGPWQVDGYYELNGEHHVFEFLQAVQATECVWCELNMQSDACSHSEEERALTGVWITPEVLKALEKGYRLVETHEVWHFKERSNTLFREYIQTFLKGKQEASGYPSNVTDEAGRQKYIQEYHEKQGILLDASKIQSNPAKRQVAKLCWNSFCDKFAQNMIQTELVSDPAAFFSLMFSATHEVKYFNFLNENLAMIQYYNVFIAAFTTGHARLKLYSHMEQLERRVLYYDTDSLIYTTRQGETPLPLGNYLGDLTDELNSDSIKEFVSASPKSYAYQTRQGKVEMKVKGIKQSFECCKNVIDSVKSLVENYIVHLGGVSERVLEAPQHNIGRDKKTFQLRNTLNNKRFRVVFDKRRLLTDGTSLPFGYQLE</sequence>
<dbReference type="AlphaFoldDB" id="A0AA88IH60"/>
<evidence type="ECO:0000256" key="4">
    <source>
        <dbReference type="ARBA" id="ARBA00022695"/>
    </source>
</evidence>
<dbReference type="InterPro" id="IPR043502">
    <property type="entry name" value="DNA/RNA_pol_sf"/>
</dbReference>
<evidence type="ECO:0000256" key="6">
    <source>
        <dbReference type="ARBA" id="ARBA00022932"/>
    </source>
</evidence>
<keyword evidence="11" id="KW-1185">Reference proteome</keyword>
<dbReference type="InterPro" id="IPR023211">
    <property type="entry name" value="DNA_pol_palm_dom_sf"/>
</dbReference>
<dbReference type="EC" id="2.7.7.7" evidence="2"/>
<proteinExistence type="inferred from homology"/>
<dbReference type="Pfam" id="PF03175">
    <property type="entry name" value="DNA_pol_B_2"/>
    <property type="match status" value="1"/>
</dbReference>
<keyword evidence="7" id="KW-0238">DNA-binding</keyword>
<organism evidence="10 11">
    <name type="scientific">Channa striata</name>
    <name type="common">Snakehead murrel</name>
    <name type="synonym">Ophicephalus striatus</name>
    <dbReference type="NCBI Taxonomy" id="64152"/>
    <lineage>
        <taxon>Eukaryota</taxon>
        <taxon>Metazoa</taxon>
        <taxon>Chordata</taxon>
        <taxon>Craniata</taxon>
        <taxon>Vertebrata</taxon>
        <taxon>Euteleostomi</taxon>
        <taxon>Actinopterygii</taxon>
        <taxon>Neopterygii</taxon>
        <taxon>Teleostei</taxon>
        <taxon>Neoteleostei</taxon>
        <taxon>Acanthomorphata</taxon>
        <taxon>Anabantaria</taxon>
        <taxon>Anabantiformes</taxon>
        <taxon>Channoidei</taxon>
        <taxon>Channidae</taxon>
        <taxon>Channa</taxon>
    </lineage>
</organism>
<keyword evidence="6" id="KW-0239">DNA-directed DNA polymerase</keyword>
<evidence type="ECO:0000313" key="10">
    <source>
        <dbReference type="EMBL" id="KAK2814682.1"/>
    </source>
</evidence>